<gene>
    <name evidence="1" type="primary">AVEN_244307_1</name>
    <name evidence="1" type="ORF">TNCT_402391</name>
</gene>
<keyword evidence="2" id="KW-1185">Reference proteome</keyword>
<name>A0A8X6H4K7_TRICU</name>
<dbReference type="Proteomes" id="UP000887116">
    <property type="component" value="Unassembled WGS sequence"/>
</dbReference>
<protein>
    <submittedName>
        <fullName evidence="1">Uncharacterized protein</fullName>
    </submittedName>
</protein>
<organism evidence="1 2">
    <name type="scientific">Trichonephila clavata</name>
    <name type="common">Joro spider</name>
    <name type="synonym">Nephila clavata</name>
    <dbReference type="NCBI Taxonomy" id="2740835"/>
    <lineage>
        <taxon>Eukaryota</taxon>
        <taxon>Metazoa</taxon>
        <taxon>Ecdysozoa</taxon>
        <taxon>Arthropoda</taxon>
        <taxon>Chelicerata</taxon>
        <taxon>Arachnida</taxon>
        <taxon>Araneae</taxon>
        <taxon>Araneomorphae</taxon>
        <taxon>Entelegynae</taxon>
        <taxon>Araneoidea</taxon>
        <taxon>Nephilidae</taxon>
        <taxon>Trichonephila</taxon>
    </lineage>
</organism>
<dbReference type="EMBL" id="BMAO01037360">
    <property type="protein sequence ID" value="GFR17176.1"/>
    <property type="molecule type" value="Genomic_DNA"/>
</dbReference>
<proteinExistence type="predicted"/>
<dbReference type="AlphaFoldDB" id="A0A8X6H4K7"/>
<dbReference type="PANTHER" id="PTHR33327:SF3">
    <property type="entry name" value="RNA-DIRECTED DNA POLYMERASE"/>
    <property type="match status" value="1"/>
</dbReference>
<evidence type="ECO:0000313" key="1">
    <source>
        <dbReference type="EMBL" id="GFR17176.1"/>
    </source>
</evidence>
<evidence type="ECO:0000313" key="2">
    <source>
        <dbReference type="Proteomes" id="UP000887116"/>
    </source>
</evidence>
<reference evidence="1" key="1">
    <citation type="submission" date="2020-07" db="EMBL/GenBank/DDBJ databases">
        <title>Multicomponent nature underlies the extraordinary mechanical properties of spider dragline silk.</title>
        <authorList>
            <person name="Kono N."/>
            <person name="Nakamura H."/>
            <person name="Mori M."/>
            <person name="Yoshida Y."/>
            <person name="Ohtoshi R."/>
            <person name="Malay A.D."/>
            <person name="Moran D.A.P."/>
            <person name="Tomita M."/>
            <person name="Numata K."/>
            <person name="Arakawa K."/>
        </authorList>
    </citation>
    <scope>NUCLEOTIDE SEQUENCE</scope>
</reference>
<sequence>MWLRRFPQQTQAMLSNSKDSLNNIAEISDKMIAFISTCQVCSVTNKDSSPKSTDRNKLEALQADIAVLKQFEEFSRYYELRRSKSNSSRYAFCWYHFMFRRNAKKCTQPCQFKREISKKPIGQSLDAAVDTGEKAAA</sequence>
<dbReference type="OrthoDB" id="10257314at2759"/>
<dbReference type="PANTHER" id="PTHR33327">
    <property type="entry name" value="ENDONUCLEASE"/>
    <property type="match status" value="1"/>
</dbReference>
<accession>A0A8X6H4K7</accession>
<comment type="caution">
    <text evidence="1">The sequence shown here is derived from an EMBL/GenBank/DDBJ whole genome shotgun (WGS) entry which is preliminary data.</text>
</comment>